<dbReference type="PROSITE" id="PS50931">
    <property type="entry name" value="HTH_LYSR"/>
    <property type="match status" value="1"/>
</dbReference>
<keyword evidence="2" id="KW-0805">Transcription regulation</keyword>
<evidence type="ECO:0000256" key="3">
    <source>
        <dbReference type="ARBA" id="ARBA00023125"/>
    </source>
</evidence>
<accession>A0A0D7X530</accession>
<dbReference type="PANTHER" id="PTHR30126:SF40">
    <property type="entry name" value="HTH-TYPE TRANSCRIPTIONAL REGULATOR GLTR"/>
    <property type="match status" value="1"/>
</dbReference>
<dbReference type="Pfam" id="PF03466">
    <property type="entry name" value="LysR_substrate"/>
    <property type="match status" value="1"/>
</dbReference>
<dbReference type="InterPro" id="IPR005119">
    <property type="entry name" value="LysR_subst-bd"/>
</dbReference>
<dbReference type="PANTHER" id="PTHR30126">
    <property type="entry name" value="HTH-TYPE TRANSCRIPTIONAL REGULATOR"/>
    <property type="match status" value="1"/>
</dbReference>
<dbReference type="RefSeq" id="WP_044645479.1">
    <property type="nucleotide sequence ID" value="NZ_JTHP01000009.1"/>
</dbReference>
<dbReference type="GO" id="GO:0003700">
    <property type="term" value="F:DNA-binding transcription factor activity"/>
    <property type="evidence" value="ECO:0007669"/>
    <property type="project" value="InterPro"/>
</dbReference>
<dbReference type="CDD" id="cd05466">
    <property type="entry name" value="PBP2_LTTR_substrate"/>
    <property type="match status" value="1"/>
</dbReference>
<dbReference type="InterPro" id="IPR000847">
    <property type="entry name" value="LysR_HTH_N"/>
</dbReference>
<name>A0A0D7X530_9BACL</name>
<evidence type="ECO:0000313" key="7">
    <source>
        <dbReference type="Proteomes" id="UP000032534"/>
    </source>
</evidence>
<dbReference type="PRINTS" id="PR00039">
    <property type="entry name" value="HTHLYSR"/>
</dbReference>
<feature type="domain" description="HTH lysR-type" evidence="5">
    <location>
        <begin position="1"/>
        <end position="57"/>
    </location>
</feature>
<evidence type="ECO:0000313" key="6">
    <source>
        <dbReference type="EMBL" id="KJD46334.1"/>
    </source>
</evidence>
<keyword evidence="4" id="KW-0804">Transcription</keyword>
<dbReference type="GO" id="GO:0000976">
    <property type="term" value="F:transcription cis-regulatory region binding"/>
    <property type="evidence" value="ECO:0007669"/>
    <property type="project" value="TreeGrafter"/>
</dbReference>
<organism evidence="6 7">
    <name type="scientific">Paenibacillus terrae</name>
    <dbReference type="NCBI Taxonomy" id="159743"/>
    <lineage>
        <taxon>Bacteria</taxon>
        <taxon>Bacillati</taxon>
        <taxon>Bacillota</taxon>
        <taxon>Bacilli</taxon>
        <taxon>Bacillales</taxon>
        <taxon>Paenibacillaceae</taxon>
        <taxon>Paenibacillus</taxon>
    </lineage>
</organism>
<evidence type="ECO:0000256" key="2">
    <source>
        <dbReference type="ARBA" id="ARBA00023015"/>
    </source>
</evidence>
<evidence type="ECO:0000259" key="5">
    <source>
        <dbReference type="PROSITE" id="PS50931"/>
    </source>
</evidence>
<sequence length="301" mass="33938">MFEDLNAFAVIVEQSSLNKASKLLNLSQPALSRKIAKLEEEMGVNLFDRRGKRLEITSTGRFVYTFALEQRQRQLRFLQKLSQHKNEAQSMLTLGASLTTLQTTLPTLVEAFMSKHPQTELKLLTGKTHEIVAFVRDKKADAGIVGSAIHEAGLRCIPLFDDHLELVVPIGHELTMKTGTASMKDLQGLPMIIFSKGTWYRSLTDDLFQRSGIMPDIRMEIDSFEAIVRLLPTCKASALLPKSYLRSELLRDNGLTALYLPDLKETRRTTSLIYSETTDLGPTARRWISETRASFAGYRMV</sequence>
<evidence type="ECO:0000256" key="1">
    <source>
        <dbReference type="ARBA" id="ARBA00009437"/>
    </source>
</evidence>
<proteinExistence type="inferred from homology"/>
<dbReference type="AlphaFoldDB" id="A0A0D7X530"/>
<dbReference type="SUPFAM" id="SSF46785">
    <property type="entry name" value="Winged helix' DNA-binding domain"/>
    <property type="match status" value="1"/>
</dbReference>
<protein>
    <submittedName>
        <fullName evidence="6">LysR family transcriptional regulator</fullName>
    </submittedName>
</protein>
<evidence type="ECO:0000256" key="4">
    <source>
        <dbReference type="ARBA" id="ARBA00023163"/>
    </source>
</evidence>
<dbReference type="EMBL" id="JTHP01000009">
    <property type="protein sequence ID" value="KJD46334.1"/>
    <property type="molecule type" value="Genomic_DNA"/>
</dbReference>
<comment type="caution">
    <text evidence="6">The sequence shown here is derived from an EMBL/GenBank/DDBJ whole genome shotgun (WGS) entry which is preliminary data.</text>
</comment>
<dbReference type="Gene3D" id="1.10.10.10">
    <property type="entry name" value="Winged helix-like DNA-binding domain superfamily/Winged helix DNA-binding domain"/>
    <property type="match status" value="1"/>
</dbReference>
<dbReference type="Proteomes" id="UP000032534">
    <property type="component" value="Unassembled WGS sequence"/>
</dbReference>
<dbReference type="Pfam" id="PF00126">
    <property type="entry name" value="HTH_1"/>
    <property type="match status" value="1"/>
</dbReference>
<dbReference type="OrthoDB" id="2659059at2"/>
<keyword evidence="7" id="KW-1185">Reference proteome</keyword>
<comment type="similarity">
    <text evidence="1">Belongs to the LysR transcriptional regulatory family.</text>
</comment>
<reference evidence="6 7" key="1">
    <citation type="submission" date="2014-11" db="EMBL/GenBank/DDBJ databases">
        <title>Draft Genome Sequences of Paenibacillus polymyxa NRRL B-30509 and Paenibacillus terrae NRRL B-30644, Strains from a Poultry Environment that Produce Tridecaptin A and Paenicidins.</title>
        <authorList>
            <person name="van Belkum M.J."/>
            <person name="Lohans C.T."/>
            <person name="Vederas J.C."/>
        </authorList>
    </citation>
    <scope>NUCLEOTIDE SEQUENCE [LARGE SCALE GENOMIC DNA]</scope>
    <source>
        <strain evidence="6 7">NRRL B-30644</strain>
    </source>
</reference>
<dbReference type="InterPro" id="IPR036390">
    <property type="entry name" value="WH_DNA-bd_sf"/>
</dbReference>
<gene>
    <name evidence="6" type="ORF">QD47_07160</name>
</gene>
<dbReference type="SUPFAM" id="SSF53850">
    <property type="entry name" value="Periplasmic binding protein-like II"/>
    <property type="match status" value="1"/>
</dbReference>
<dbReference type="Gene3D" id="3.40.190.290">
    <property type="match status" value="1"/>
</dbReference>
<keyword evidence="3" id="KW-0238">DNA-binding</keyword>
<dbReference type="InterPro" id="IPR036388">
    <property type="entry name" value="WH-like_DNA-bd_sf"/>
</dbReference>
<dbReference type="PATRIC" id="fig|159743.3.peg.1569"/>